<accession>A0A4Y2N7C9</accession>
<organism evidence="1 2">
    <name type="scientific">Araneus ventricosus</name>
    <name type="common">Orbweaver spider</name>
    <name type="synonym">Epeira ventricosa</name>
    <dbReference type="NCBI Taxonomy" id="182803"/>
    <lineage>
        <taxon>Eukaryota</taxon>
        <taxon>Metazoa</taxon>
        <taxon>Ecdysozoa</taxon>
        <taxon>Arthropoda</taxon>
        <taxon>Chelicerata</taxon>
        <taxon>Arachnida</taxon>
        <taxon>Araneae</taxon>
        <taxon>Araneomorphae</taxon>
        <taxon>Entelegynae</taxon>
        <taxon>Araneoidea</taxon>
        <taxon>Araneidae</taxon>
        <taxon>Araneus</taxon>
    </lineage>
</organism>
<reference evidence="1 2" key="1">
    <citation type="journal article" date="2019" name="Sci. Rep.">
        <title>Orb-weaving spider Araneus ventricosus genome elucidates the spidroin gene catalogue.</title>
        <authorList>
            <person name="Kono N."/>
            <person name="Nakamura H."/>
            <person name="Ohtoshi R."/>
            <person name="Moran D.A.P."/>
            <person name="Shinohara A."/>
            <person name="Yoshida Y."/>
            <person name="Fujiwara M."/>
            <person name="Mori M."/>
            <person name="Tomita M."/>
            <person name="Arakawa K."/>
        </authorList>
    </citation>
    <scope>NUCLEOTIDE SEQUENCE [LARGE SCALE GENOMIC DNA]</scope>
</reference>
<comment type="caution">
    <text evidence="1">The sequence shown here is derived from an EMBL/GenBank/DDBJ whole genome shotgun (WGS) entry which is preliminary data.</text>
</comment>
<dbReference type="AlphaFoldDB" id="A0A4Y2N7C9"/>
<name>A0A4Y2N7C9_ARAVE</name>
<dbReference type="EMBL" id="BGPR01008596">
    <property type="protein sequence ID" value="GBN34813.1"/>
    <property type="molecule type" value="Genomic_DNA"/>
</dbReference>
<proteinExistence type="predicted"/>
<dbReference type="OrthoDB" id="6473612at2759"/>
<evidence type="ECO:0000313" key="1">
    <source>
        <dbReference type="EMBL" id="GBN34813.1"/>
    </source>
</evidence>
<keyword evidence="2" id="KW-1185">Reference proteome</keyword>
<sequence length="113" mass="12659">MSCIGNVKKFNLYHTNLCACGEVGDALHFATSCLLTISFHMKKPSDHLTKHWWKNCLSNKNSRSKIVQLVNFLTDKEVLFKMDAGIDSNFSGSDSDVEVAIPLATRHSQRVCL</sequence>
<protein>
    <submittedName>
        <fullName evidence="1">Uncharacterized protein</fullName>
    </submittedName>
</protein>
<gene>
    <name evidence="1" type="ORF">AVEN_80783_1</name>
</gene>
<evidence type="ECO:0000313" key="2">
    <source>
        <dbReference type="Proteomes" id="UP000499080"/>
    </source>
</evidence>
<dbReference type="Proteomes" id="UP000499080">
    <property type="component" value="Unassembled WGS sequence"/>
</dbReference>